<dbReference type="EMBL" id="JABXBU010002072">
    <property type="protein sequence ID" value="KAF8777505.1"/>
    <property type="molecule type" value="Genomic_DNA"/>
</dbReference>
<protein>
    <submittedName>
        <fullName evidence="2">Uncharacterized protein</fullName>
    </submittedName>
</protein>
<feature type="transmembrane region" description="Helical" evidence="1">
    <location>
        <begin position="93"/>
        <end position="114"/>
    </location>
</feature>
<feature type="transmembrane region" description="Helical" evidence="1">
    <location>
        <begin position="144"/>
        <end position="161"/>
    </location>
</feature>
<feature type="transmembrane region" description="Helical" evidence="1">
    <location>
        <begin position="208"/>
        <end position="227"/>
    </location>
</feature>
<keyword evidence="1" id="KW-0472">Membrane</keyword>
<comment type="caution">
    <text evidence="2">The sequence shown here is derived from an EMBL/GenBank/DDBJ whole genome shotgun (WGS) entry which is preliminary data.</text>
</comment>
<accession>A0A8T0ET22</accession>
<evidence type="ECO:0000313" key="2">
    <source>
        <dbReference type="EMBL" id="KAF8777505.1"/>
    </source>
</evidence>
<reference evidence="2" key="2">
    <citation type="submission" date="2020-06" db="EMBL/GenBank/DDBJ databases">
        <authorList>
            <person name="Sheffer M."/>
        </authorList>
    </citation>
    <scope>NUCLEOTIDE SEQUENCE</scope>
</reference>
<keyword evidence="3" id="KW-1185">Reference proteome</keyword>
<keyword evidence="1" id="KW-1133">Transmembrane helix</keyword>
<reference evidence="2" key="1">
    <citation type="journal article" date="2020" name="bioRxiv">
        <title>Chromosome-level reference genome of the European wasp spider Argiope bruennichi: a resource for studies on range expansion and evolutionary adaptation.</title>
        <authorList>
            <person name="Sheffer M.M."/>
            <person name="Hoppe A."/>
            <person name="Krehenwinkel H."/>
            <person name="Uhl G."/>
            <person name="Kuss A.W."/>
            <person name="Jensen L."/>
            <person name="Jensen C."/>
            <person name="Gillespie R.G."/>
            <person name="Hoff K.J."/>
            <person name="Prost S."/>
        </authorList>
    </citation>
    <scope>NUCLEOTIDE SEQUENCE</scope>
</reference>
<organism evidence="2 3">
    <name type="scientific">Argiope bruennichi</name>
    <name type="common">Wasp spider</name>
    <name type="synonym">Aranea bruennichi</name>
    <dbReference type="NCBI Taxonomy" id="94029"/>
    <lineage>
        <taxon>Eukaryota</taxon>
        <taxon>Metazoa</taxon>
        <taxon>Ecdysozoa</taxon>
        <taxon>Arthropoda</taxon>
        <taxon>Chelicerata</taxon>
        <taxon>Arachnida</taxon>
        <taxon>Araneae</taxon>
        <taxon>Araneomorphae</taxon>
        <taxon>Entelegynae</taxon>
        <taxon>Araneoidea</taxon>
        <taxon>Araneidae</taxon>
        <taxon>Argiope</taxon>
    </lineage>
</organism>
<feature type="transmembrane region" description="Helical" evidence="1">
    <location>
        <begin position="260"/>
        <end position="283"/>
    </location>
</feature>
<feature type="transmembrane region" description="Helical" evidence="1">
    <location>
        <begin position="295"/>
        <end position="316"/>
    </location>
</feature>
<evidence type="ECO:0000256" key="1">
    <source>
        <dbReference type="SAM" id="Phobius"/>
    </source>
</evidence>
<sequence>MHRPYLKMNKAALITIPAKISWAKSFRYHKRSKEIIFNNLLSFFSFHGIVLKNSRPLKPLLKFLAIFYHFLWIIGTLGTTMCLVESVSTKLPSSFYVFSAAVKIVSIFLWWILFRERRKIYHLLRTLSYLHYQVVGRFRPFNKIINFSLVVFLLFTLEPGVNNIDNTIKEDTIRPECFHIYIPLPTKTARICVYFLIQTNHQLVNWSLSYLVNLLVIFCCLELSLLIKTVTKKVDKSFSNELFETYEELFETILMTEDTLSLICFICLMRLFMEFFRVFSLLFNFVRGKPQSASVINAGSYGVVTGVLFVAMIFAADNVQKSFQELQRHLIKKSALNRNTQNGFSFREQILVRNEDAILTGWGIFELKKKLFLSTLASLITYGVLLQQLQQ</sequence>
<feature type="transmembrane region" description="Helical" evidence="1">
    <location>
        <begin position="63"/>
        <end position="87"/>
    </location>
</feature>
<proteinExistence type="predicted"/>
<evidence type="ECO:0000313" key="3">
    <source>
        <dbReference type="Proteomes" id="UP000807504"/>
    </source>
</evidence>
<keyword evidence="1" id="KW-0812">Transmembrane</keyword>
<name>A0A8T0ET22_ARGBR</name>
<gene>
    <name evidence="2" type="ORF">HNY73_014359</name>
</gene>
<dbReference type="AlphaFoldDB" id="A0A8T0ET22"/>
<feature type="transmembrane region" description="Helical" evidence="1">
    <location>
        <begin position="33"/>
        <end position="51"/>
    </location>
</feature>
<dbReference type="Proteomes" id="UP000807504">
    <property type="component" value="Unassembled WGS sequence"/>
</dbReference>